<sequence length="102" mass="11221">MDNKIYGLIGICMKAGKVLSGSEQVESGIKKQKAFLLILATDSSEKTLKRYIEAAEKYHLPYRIWGTKIELGQSLGKSIRTAVLITDKGLASALLKKLEPVL</sequence>
<dbReference type="OrthoDB" id="9794863at2"/>
<dbReference type="Proteomes" id="UP000094757">
    <property type="component" value="Chromosome"/>
</dbReference>
<dbReference type="AlphaFoldDB" id="A0A1B3WE90"/>
<dbReference type="Proteomes" id="UP000266262">
    <property type="component" value="Unassembled WGS sequence"/>
</dbReference>
<dbReference type="RefSeq" id="WP_069177131.1">
    <property type="nucleotide sequence ID" value="NZ_CP017037.1"/>
</dbReference>
<dbReference type="InterPro" id="IPR004038">
    <property type="entry name" value="Ribosomal_eL8/eL30/eS12/Gad45"/>
</dbReference>
<name>A0A1B3WE90_9FIRM</name>
<keyword evidence="5" id="KW-1185">Reference proteome</keyword>
<accession>A0A1B3WE90</accession>
<dbReference type="KEGG" id="dpn:BCB69_04490"/>
<reference evidence="3 5" key="3">
    <citation type="submission" date="2018-08" db="EMBL/GenBank/DDBJ databases">
        <title>Draft genome sequence of Dialister pneumosintes KCOM 1685.</title>
        <authorList>
            <person name="Kook J.-K."/>
            <person name="Park S.-N."/>
            <person name="Lim Y.K."/>
        </authorList>
    </citation>
    <scope>NUCLEOTIDE SEQUENCE [LARGE SCALE GENOMIC DNA]</scope>
    <source>
        <strain evidence="3 5">KCOM 1685</strain>
    </source>
</reference>
<keyword evidence="2" id="KW-0689">Ribosomal protein</keyword>
<reference evidence="4" key="2">
    <citation type="submission" date="2016-08" db="EMBL/GenBank/DDBJ databases">
        <authorList>
            <person name="Holder M.E."/>
            <person name="Ajami N.J."/>
            <person name="Petrosino J.F."/>
        </authorList>
    </citation>
    <scope>NUCLEOTIDE SEQUENCE [LARGE SCALE GENOMIC DNA]</scope>
    <source>
        <strain evidence="4">F0677</strain>
    </source>
</reference>
<dbReference type="EMBL" id="QWKU01000001">
    <property type="protein sequence ID" value="RID94824.1"/>
    <property type="molecule type" value="Genomic_DNA"/>
</dbReference>
<organism evidence="2 4">
    <name type="scientific">Dialister pneumosintes</name>
    <dbReference type="NCBI Taxonomy" id="39950"/>
    <lineage>
        <taxon>Bacteria</taxon>
        <taxon>Bacillati</taxon>
        <taxon>Bacillota</taxon>
        <taxon>Negativicutes</taxon>
        <taxon>Veillonellales</taxon>
        <taxon>Veillonellaceae</taxon>
        <taxon>Dialister</taxon>
    </lineage>
</organism>
<gene>
    <name evidence="2" type="ORF">BCB69_04490</name>
    <name evidence="3" type="ORF">DX915_04910</name>
</gene>
<feature type="domain" description="Ribosomal protein eL8/eL30/eS12/Gadd45" evidence="1">
    <location>
        <begin position="4"/>
        <end position="90"/>
    </location>
</feature>
<dbReference type="GO" id="GO:0005840">
    <property type="term" value="C:ribosome"/>
    <property type="evidence" value="ECO:0007669"/>
    <property type="project" value="UniProtKB-KW"/>
</dbReference>
<evidence type="ECO:0000313" key="3">
    <source>
        <dbReference type="EMBL" id="RID94824.1"/>
    </source>
</evidence>
<dbReference type="InterPro" id="IPR029064">
    <property type="entry name" value="Ribosomal_eL30-like_sf"/>
</dbReference>
<evidence type="ECO:0000313" key="4">
    <source>
        <dbReference type="Proteomes" id="UP000094757"/>
    </source>
</evidence>
<dbReference type="EMBL" id="CP017037">
    <property type="protein sequence ID" value="AOH39280.1"/>
    <property type="molecule type" value="Genomic_DNA"/>
</dbReference>
<protein>
    <submittedName>
        <fullName evidence="2">50S ribosomal protein L7</fullName>
    </submittedName>
</protein>
<proteinExistence type="predicted"/>
<reference evidence="2" key="1">
    <citation type="submission" date="2016-08" db="EMBL/GenBank/DDBJ databases">
        <authorList>
            <person name="Seilhamer J.J."/>
        </authorList>
    </citation>
    <scope>NUCLEOTIDE SEQUENCE [LARGE SCALE GENOMIC DNA]</scope>
    <source>
        <strain evidence="2">F0677</strain>
    </source>
</reference>
<dbReference type="Pfam" id="PF01248">
    <property type="entry name" value="Ribosomal_L7Ae"/>
    <property type="match status" value="1"/>
</dbReference>
<evidence type="ECO:0000259" key="1">
    <source>
        <dbReference type="Pfam" id="PF01248"/>
    </source>
</evidence>
<dbReference type="SUPFAM" id="SSF55315">
    <property type="entry name" value="L30e-like"/>
    <property type="match status" value="1"/>
</dbReference>
<evidence type="ECO:0000313" key="5">
    <source>
        <dbReference type="Proteomes" id="UP000266262"/>
    </source>
</evidence>
<dbReference type="Gene3D" id="3.30.1330.30">
    <property type="match status" value="1"/>
</dbReference>
<dbReference type="STRING" id="39950.BCB69_04490"/>
<evidence type="ECO:0000313" key="2">
    <source>
        <dbReference type="EMBL" id="AOH39280.1"/>
    </source>
</evidence>
<keyword evidence="2" id="KW-0687">Ribonucleoprotein</keyword>